<dbReference type="Proteomes" id="UP000185622">
    <property type="component" value="Chromosome"/>
</dbReference>
<evidence type="ECO:0008006" key="4">
    <source>
        <dbReference type="Google" id="ProtNLM"/>
    </source>
</evidence>
<protein>
    <recommendedName>
        <fullName evidence="4">Methylamine utilization protein MauE</fullName>
    </recommendedName>
</protein>
<feature type="transmembrane region" description="Helical" evidence="1">
    <location>
        <begin position="59"/>
        <end position="80"/>
    </location>
</feature>
<keyword evidence="1" id="KW-0812">Transmembrane</keyword>
<feature type="transmembrane region" description="Helical" evidence="1">
    <location>
        <begin position="120"/>
        <end position="138"/>
    </location>
</feature>
<evidence type="ECO:0000313" key="2">
    <source>
        <dbReference type="EMBL" id="AQS48293.1"/>
    </source>
</evidence>
<name>A0ABM6IHR6_9RHOB</name>
<feature type="transmembrane region" description="Helical" evidence="1">
    <location>
        <begin position="87"/>
        <end position="108"/>
    </location>
</feature>
<dbReference type="RefSeq" id="WP_075774858.1">
    <property type="nucleotide sequence ID" value="NZ_CP019437.1"/>
</dbReference>
<reference evidence="2 3" key="1">
    <citation type="submission" date="2017-01" db="EMBL/GenBank/DDBJ databases">
        <title>The complete genome sequence of a sulfur-oxidizing marine bacterium Thioclava sp. 25B10_4T.</title>
        <authorList>
            <person name="Liu Y."/>
            <person name="Lai Q."/>
            <person name="Shao Z."/>
        </authorList>
    </citation>
    <scope>NUCLEOTIDE SEQUENCE [LARGE SCALE GENOMIC DNA]</scope>
    <source>
        <strain evidence="2 3">25B10_4</strain>
    </source>
</reference>
<gene>
    <name evidence="2" type="ORF">BMG03_11150</name>
</gene>
<keyword evidence="3" id="KW-1185">Reference proteome</keyword>
<evidence type="ECO:0000313" key="3">
    <source>
        <dbReference type="Proteomes" id="UP000185622"/>
    </source>
</evidence>
<keyword evidence="1" id="KW-0472">Membrane</keyword>
<sequence length="145" mass="15398">MSPGAARVLFAAALSLALSLIIATAFHAGQMLCNGDWAGSHSRGEALRLGLADLLARPLHLIVVAVPLWLGWTGLLLAAANRAIPPVLGMGIVVFSIFGTVLFYAFAAPNLDCAAYTDRAMSWRAGGLFAFVALLLLLPRLWRRS</sequence>
<accession>A0ABM6IHR6</accession>
<keyword evidence="1" id="KW-1133">Transmembrane helix</keyword>
<organism evidence="2 3">
    <name type="scientific">Thioclava nitratireducens</name>
    <dbReference type="NCBI Taxonomy" id="1915078"/>
    <lineage>
        <taxon>Bacteria</taxon>
        <taxon>Pseudomonadati</taxon>
        <taxon>Pseudomonadota</taxon>
        <taxon>Alphaproteobacteria</taxon>
        <taxon>Rhodobacterales</taxon>
        <taxon>Paracoccaceae</taxon>
        <taxon>Thioclava</taxon>
    </lineage>
</organism>
<dbReference type="EMBL" id="CP019437">
    <property type="protein sequence ID" value="AQS48293.1"/>
    <property type="molecule type" value="Genomic_DNA"/>
</dbReference>
<proteinExistence type="predicted"/>
<evidence type="ECO:0000256" key="1">
    <source>
        <dbReference type="SAM" id="Phobius"/>
    </source>
</evidence>